<sequence length="100" mass="10995">MEESAREVRLFHASGASGIRKREGSPASHRSPDRKMAADAQAGPLVEAVRRMAKGRVGEDWPADFDAMLAYAGSKGWLTDDRVGIQAHCEWHLPQPPKET</sequence>
<dbReference type="EMBL" id="SHKL01000001">
    <property type="protein sequence ID" value="RZT87324.1"/>
    <property type="molecule type" value="Genomic_DNA"/>
</dbReference>
<protein>
    <submittedName>
        <fullName evidence="2">Uncharacterized protein</fullName>
    </submittedName>
</protein>
<gene>
    <name evidence="2" type="ORF">EV383_4242</name>
</gene>
<evidence type="ECO:0000313" key="2">
    <source>
        <dbReference type="EMBL" id="RZT87324.1"/>
    </source>
</evidence>
<organism evidence="2 3">
    <name type="scientific">Pseudonocardia sediminis</name>
    <dbReference type="NCBI Taxonomy" id="1397368"/>
    <lineage>
        <taxon>Bacteria</taxon>
        <taxon>Bacillati</taxon>
        <taxon>Actinomycetota</taxon>
        <taxon>Actinomycetes</taxon>
        <taxon>Pseudonocardiales</taxon>
        <taxon>Pseudonocardiaceae</taxon>
        <taxon>Pseudonocardia</taxon>
    </lineage>
</organism>
<evidence type="ECO:0000313" key="3">
    <source>
        <dbReference type="Proteomes" id="UP000291591"/>
    </source>
</evidence>
<comment type="caution">
    <text evidence="2">The sequence shown here is derived from an EMBL/GenBank/DDBJ whole genome shotgun (WGS) entry which is preliminary data.</text>
</comment>
<name>A0A4Q7V1I7_PSEST</name>
<feature type="region of interest" description="Disordered" evidence="1">
    <location>
        <begin position="1"/>
        <end position="43"/>
    </location>
</feature>
<accession>A0A4Q7V1I7</accession>
<reference evidence="2 3" key="1">
    <citation type="submission" date="2019-02" db="EMBL/GenBank/DDBJ databases">
        <title>Sequencing the genomes of 1000 actinobacteria strains.</title>
        <authorList>
            <person name="Klenk H.-P."/>
        </authorList>
    </citation>
    <scope>NUCLEOTIDE SEQUENCE [LARGE SCALE GENOMIC DNA]</scope>
    <source>
        <strain evidence="2 3">DSM 45779</strain>
    </source>
</reference>
<dbReference type="Proteomes" id="UP000291591">
    <property type="component" value="Unassembled WGS sequence"/>
</dbReference>
<evidence type="ECO:0000256" key="1">
    <source>
        <dbReference type="SAM" id="MobiDB-lite"/>
    </source>
</evidence>
<feature type="compositionally biased region" description="Basic and acidic residues" evidence="1">
    <location>
        <begin position="20"/>
        <end position="37"/>
    </location>
</feature>
<keyword evidence="3" id="KW-1185">Reference proteome</keyword>
<proteinExistence type="predicted"/>
<dbReference type="AlphaFoldDB" id="A0A4Q7V1I7"/>
<feature type="compositionally biased region" description="Basic and acidic residues" evidence="1">
    <location>
        <begin position="1"/>
        <end position="10"/>
    </location>
</feature>